<dbReference type="Gene3D" id="3.30.1150.10">
    <property type="match status" value="1"/>
</dbReference>
<proteinExistence type="predicted"/>
<name>A0A2T4DJV4_9BACT</name>
<sequence>MKKLLTLILILPCIGYAQYFSGEITYEVKIKPKSDTLDLKEIIEQNHGTTTSYIITAHNYKSTYYKDKKYSYSYSYDDKTQRMYDDHTDKPYITFRDSRKSNFEYYGSQIFKDSTAAILGHDCYMVMSESEYGVAKTYYSDDIKVDYANFEGHKVGNWYNKLKEVDGAIPLRTVTEFDLYFEIREAIKIEERKVKPKEFKLPQKPLAASFTALDKQIEMQPPSQQQIQCYQQKVNSVSVQRGEKTTILVSFLLEKNGKIKFIKPLEEDAEGLHKIAVDIVTNCGFQYTPGIIAEEPVDSEAYFPVVFFR</sequence>
<protein>
    <recommendedName>
        <fullName evidence="3">TonB C-terminal domain-containing protein</fullName>
    </recommendedName>
</protein>
<organism evidence="1 2">
    <name type="scientific">Marivirga lumbricoides</name>
    <dbReference type="NCBI Taxonomy" id="1046115"/>
    <lineage>
        <taxon>Bacteria</taxon>
        <taxon>Pseudomonadati</taxon>
        <taxon>Bacteroidota</taxon>
        <taxon>Cytophagia</taxon>
        <taxon>Cytophagales</taxon>
        <taxon>Marivirgaceae</taxon>
        <taxon>Marivirga</taxon>
    </lineage>
</organism>
<evidence type="ECO:0000313" key="2">
    <source>
        <dbReference type="Proteomes" id="UP000240608"/>
    </source>
</evidence>
<dbReference type="Proteomes" id="UP000240608">
    <property type="component" value="Unassembled WGS sequence"/>
</dbReference>
<evidence type="ECO:0000313" key="1">
    <source>
        <dbReference type="EMBL" id="PTB94072.1"/>
    </source>
</evidence>
<reference evidence="1 2" key="1">
    <citation type="submission" date="2018-03" db="EMBL/GenBank/DDBJ databases">
        <title>Cross-interface Injection: A General Nanoliter Liquid Handling Method Applied to Single Cells Genome Amplification Automated Nanoliter Liquid Handling Applied to Single Cell Multiple Displacement Amplification.</title>
        <authorList>
            <person name="Yun J."/>
            <person name="Xu P."/>
            <person name="Xu J."/>
            <person name="Dai X."/>
            <person name="Wang Y."/>
            <person name="Zheng X."/>
            <person name="Cao C."/>
            <person name="Yi Q."/>
            <person name="Zhu Y."/>
            <person name="Wang L."/>
            <person name="Dong Z."/>
            <person name="Huang Y."/>
            <person name="Huang L."/>
            <person name="Du W."/>
        </authorList>
    </citation>
    <scope>NUCLEOTIDE SEQUENCE [LARGE SCALE GENOMIC DNA]</scope>
    <source>
        <strain evidence="1 2">Z-D1-2</strain>
    </source>
</reference>
<evidence type="ECO:0008006" key="3">
    <source>
        <dbReference type="Google" id="ProtNLM"/>
    </source>
</evidence>
<gene>
    <name evidence="1" type="ORF">C9994_12405</name>
</gene>
<dbReference type="EMBL" id="PYVU01000142">
    <property type="protein sequence ID" value="PTB94072.1"/>
    <property type="molecule type" value="Genomic_DNA"/>
</dbReference>
<comment type="caution">
    <text evidence="1">The sequence shown here is derived from an EMBL/GenBank/DDBJ whole genome shotgun (WGS) entry which is preliminary data.</text>
</comment>
<accession>A0A2T4DJV4</accession>
<dbReference type="AlphaFoldDB" id="A0A2T4DJV4"/>